<protein>
    <recommendedName>
        <fullName evidence="5">Dual-action ribosomal maturation protein DarP</fullName>
    </recommendedName>
    <alternativeName>
        <fullName evidence="5">Large ribosomal subunit assembly factor DarP</fullName>
    </alternativeName>
</protein>
<comment type="subcellular location">
    <subcellularLocation>
        <location evidence="5">Cytoplasm</location>
    </subcellularLocation>
    <text evidence="5">Associates with late stage pre-50S ribosomal subunits.</text>
</comment>
<name>A0ABV6C8K7_9GAMM</name>
<evidence type="ECO:0000313" key="7">
    <source>
        <dbReference type="Proteomes" id="UP001589758"/>
    </source>
</evidence>
<organism evidence="6 7">
    <name type="scientific">Thorsellia kenyensis</name>
    <dbReference type="NCBI Taxonomy" id="1549888"/>
    <lineage>
        <taxon>Bacteria</taxon>
        <taxon>Pseudomonadati</taxon>
        <taxon>Pseudomonadota</taxon>
        <taxon>Gammaproteobacteria</taxon>
        <taxon>Enterobacterales</taxon>
        <taxon>Thorselliaceae</taxon>
        <taxon>Thorsellia</taxon>
    </lineage>
</organism>
<gene>
    <name evidence="6" type="primary">yjgA</name>
    <name evidence="5" type="synonym">darP</name>
    <name evidence="6" type="ORF">ACFFIT_04200</name>
</gene>
<sequence>MSLSDYGIDDSIFKEPEEEEEIIWVSKSEIKRDAEDLKKLGLELVELSVSTLNTFPLETDLKDAILLAQKIKKEGRRRQLQLIGKKLRQIDVTPILDALDKLKNKHNQNVVAFHQLEQLRDQLLNNGENAFTEIIEKYPNLDRQHLRSLIRNAQKETTENKPPKSARLLFQYLKSSI</sequence>
<keyword evidence="2 5" id="KW-0690">Ribosome biogenesis</keyword>
<dbReference type="Gene3D" id="1.10.60.30">
    <property type="entry name" value="PSPTO4464-like domains"/>
    <property type="match status" value="2"/>
</dbReference>
<keyword evidence="3 5" id="KW-0699">rRNA-binding</keyword>
<dbReference type="EMBL" id="JBHLXE010000043">
    <property type="protein sequence ID" value="MFC0179304.1"/>
    <property type="molecule type" value="Genomic_DNA"/>
</dbReference>
<evidence type="ECO:0000256" key="1">
    <source>
        <dbReference type="ARBA" id="ARBA00022490"/>
    </source>
</evidence>
<dbReference type="PIRSF" id="PIRSF016183">
    <property type="entry name" value="UCP016183"/>
    <property type="match status" value="1"/>
</dbReference>
<reference evidence="6 7" key="1">
    <citation type="submission" date="2024-09" db="EMBL/GenBank/DDBJ databases">
        <authorList>
            <person name="Sun Q."/>
            <person name="Mori K."/>
        </authorList>
    </citation>
    <scope>NUCLEOTIDE SEQUENCE [LARGE SCALE GENOMIC DNA]</scope>
    <source>
        <strain evidence="6 7">CCM 8545</strain>
    </source>
</reference>
<dbReference type="PANTHER" id="PTHR38101:SF1">
    <property type="entry name" value="UPF0307 PROTEIN YJGA"/>
    <property type="match status" value="1"/>
</dbReference>
<dbReference type="PANTHER" id="PTHR38101">
    <property type="entry name" value="UPF0307 PROTEIN YJGA"/>
    <property type="match status" value="1"/>
</dbReference>
<dbReference type="HAMAP" id="MF_00765">
    <property type="entry name" value="DarP"/>
    <property type="match status" value="1"/>
</dbReference>
<comment type="function">
    <text evidence="5">Member of a network of 50S ribosomal subunit biogenesis factors which assembles along the 30S-50S interface, preventing incorrect 23S rRNA structures from forming. Promotes peptidyl transferase center (PTC) maturation.</text>
</comment>
<dbReference type="RefSeq" id="WP_385876408.1">
    <property type="nucleotide sequence ID" value="NZ_JBHLXE010000043.1"/>
</dbReference>
<comment type="similarity">
    <text evidence="5">Belongs to the DarP family.</text>
</comment>
<keyword evidence="4 5" id="KW-0694">RNA-binding</keyword>
<evidence type="ECO:0000256" key="4">
    <source>
        <dbReference type="ARBA" id="ARBA00022884"/>
    </source>
</evidence>
<evidence type="ECO:0000256" key="3">
    <source>
        <dbReference type="ARBA" id="ARBA00022730"/>
    </source>
</evidence>
<dbReference type="SUPFAM" id="SSF158710">
    <property type="entry name" value="PSPTO4464-like"/>
    <property type="match status" value="1"/>
</dbReference>
<dbReference type="Pfam" id="PF04751">
    <property type="entry name" value="DarP"/>
    <property type="match status" value="1"/>
</dbReference>
<dbReference type="CDD" id="cd16331">
    <property type="entry name" value="YjgA-like"/>
    <property type="match status" value="1"/>
</dbReference>
<evidence type="ECO:0000256" key="5">
    <source>
        <dbReference type="HAMAP-Rule" id="MF_00765"/>
    </source>
</evidence>
<evidence type="ECO:0000313" key="6">
    <source>
        <dbReference type="EMBL" id="MFC0179304.1"/>
    </source>
</evidence>
<dbReference type="InterPro" id="IPR006839">
    <property type="entry name" value="DarP"/>
</dbReference>
<comment type="caution">
    <text evidence="6">The sequence shown here is derived from an EMBL/GenBank/DDBJ whole genome shotgun (WGS) entry which is preliminary data.</text>
</comment>
<accession>A0ABV6C8K7</accession>
<keyword evidence="1 5" id="KW-0963">Cytoplasm</keyword>
<evidence type="ECO:0000256" key="2">
    <source>
        <dbReference type="ARBA" id="ARBA00022517"/>
    </source>
</evidence>
<keyword evidence="7" id="KW-1185">Reference proteome</keyword>
<dbReference type="InterPro" id="IPR023153">
    <property type="entry name" value="DarP_sf"/>
</dbReference>
<proteinExistence type="inferred from homology"/>
<dbReference type="Proteomes" id="UP001589758">
    <property type="component" value="Unassembled WGS sequence"/>
</dbReference>
<dbReference type="NCBIfam" id="NF003593">
    <property type="entry name" value="PRK05255.1-1"/>
    <property type="match status" value="1"/>
</dbReference>